<evidence type="ECO:0000313" key="5">
    <source>
        <dbReference type="Proteomes" id="UP000681586"/>
    </source>
</evidence>
<dbReference type="PROSITE" id="PS51462">
    <property type="entry name" value="NUDIX"/>
    <property type="match status" value="1"/>
</dbReference>
<reference evidence="4 5" key="1">
    <citation type="submission" date="2021-05" db="EMBL/GenBank/DDBJ databases">
        <title>Staphylococcus fleurettii isolated from lake water in First Nation community in Manitoba, Canada.</title>
        <authorList>
            <person name="Bashar S."/>
            <person name="Murdock A."/>
            <person name="Patidar R."/>
            <person name="Golding G."/>
            <person name="Farenhorst A."/>
            <person name="Kumar A."/>
        </authorList>
    </citation>
    <scope>NUCLEOTIDE SEQUENCE [LARGE SCALE GENOMIC DNA]</scope>
    <source>
        <strain evidence="4 5">SF002</strain>
    </source>
</reference>
<evidence type="ECO:0000256" key="1">
    <source>
        <dbReference type="ARBA" id="ARBA00022801"/>
    </source>
</evidence>
<dbReference type="RefSeq" id="WP_078357602.1">
    <property type="nucleotide sequence ID" value="NZ_JAEPSA010000007.1"/>
</dbReference>
<proteinExistence type="inferred from homology"/>
<dbReference type="GeneID" id="86197057"/>
<evidence type="ECO:0000313" key="4">
    <source>
        <dbReference type="EMBL" id="MBS3696881.1"/>
    </source>
</evidence>
<gene>
    <name evidence="4" type="primary">ytkD</name>
    <name evidence="4" type="ORF">JJQ58_05340</name>
</gene>
<dbReference type="InterPro" id="IPR014078">
    <property type="entry name" value="Nudix_YtkD"/>
</dbReference>
<keyword evidence="5" id="KW-1185">Reference proteome</keyword>
<organism evidence="4 5">
    <name type="scientific">Mammaliicoccus fleurettii</name>
    <dbReference type="NCBI Taxonomy" id="150056"/>
    <lineage>
        <taxon>Bacteria</taxon>
        <taxon>Bacillati</taxon>
        <taxon>Bacillota</taxon>
        <taxon>Bacilli</taxon>
        <taxon>Bacillales</taxon>
        <taxon>Staphylococcaceae</taxon>
        <taxon>Mammaliicoccus</taxon>
    </lineage>
</organism>
<comment type="similarity">
    <text evidence="2">Belongs to the Nudix hydrolase family.</text>
</comment>
<feature type="domain" description="Nudix hydrolase" evidence="3">
    <location>
        <begin position="23"/>
        <end position="149"/>
    </location>
</feature>
<evidence type="ECO:0000259" key="3">
    <source>
        <dbReference type="PROSITE" id="PS51462"/>
    </source>
</evidence>
<dbReference type="Pfam" id="PF00293">
    <property type="entry name" value="NUDIX"/>
    <property type="match status" value="1"/>
</dbReference>
<dbReference type="InterPro" id="IPR000086">
    <property type="entry name" value="NUDIX_hydrolase_dom"/>
</dbReference>
<dbReference type="NCBIfam" id="TIGR02705">
    <property type="entry name" value="nudix_YtkD"/>
    <property type="match status" value="1"/>
</dbReference>
<comment type="caution">
    <text evidence="4">The sequence shown here is derived from an EMBL/GenBank/DDBJ whole genome shotgun (WGS) entry which is preliminary data.</text>
</comment>
<evidence type="ECO:0000256" key="2">
    <source>
        <dbReference type="RuleBase" id="RU003476"/>
    </source>
</evidence>
<dbReference type="PROSITE" id="PS00893">
    <property type="entry name" value="NUDIX_BOX"/>
    <property type="match status" value="1"/>
</dbReference>
<dbReference type="Proteomes" id="UP000681586">
    <property type="component" value="Unassembled WGS sequence"/>
</dbReference>
<name>A0ABS5MMK4_9STAP</name>
<dbReference type="InterPro" id="IPR020084">
    <property type="entry name" value="NUDIX_hydrolase_CS"/>
</dbReference>
<dbReference type="Gene3D" id="3.90.79.10">
    <property type="entry name" value="Nucleoside Triphosphate Pyrophosphohydrolase"/>
    <property type="match status" value="1"/>
</dbReference>
<keyword evidence="1 2" id="KW-0378">Hydrolase</keyword>
<dbReference type="InterPro" id="IPR015797">
    <property type="entry name" value="NUDIX_hydrolase-like_dom_sf"/>
</dbReference>
<dbReference type="EMBL" id="JAGXBM010000005">
    <property type="protein sequence ID" value="MBS3696881.1"/>
    <property type="molecule type" value="Genomic_DNA"/>
</dbReference>
<dbReference type="InterPro" id="IPR020476">
    <property type="entry name" value="Nudix_hydrolase"/>
</dbReference>
<sequence length="154" mass="18014">MRYKDPYGLNVDLEYKEANDIQKAKHVLGIPIYKNNYIMTHHKIRGIEFPGGKVEQNETNKEAIVRELYEETGAIPKEVTFIASYTVHDEKPFDKDVYFIKVDSMEVKSEYFETYGPIIVQNIDDVPEQKKSFLLKDKAILKCVERVYKLGFLQ</sequence>
<dbReference type="PRINTS" id="PR00502">
    <property type="entry name" value="NUDIXFAMILY"/>
</dbReference>
<protein>
    <submittedName>
        <fullName evidence="4">Nucleoside triphosphatase YtkD</fullName>
    </submittedName>
</protein>
<dbReference type="SUPFAM" id="SSF55811">
    <property type="entry name" value="Nudix"/>
    <property type="match status" value="1"/>
</dbReference>
<accession>A0ABS5MMK4</accession>